<dbReference type="AlphaFoldDB" id="Q64CI5"/>
<name>Q64CI5_UNCAG</name>
<dbReference type="Gene3D" id="1.25.40.10">
    <property type="entry name" value="Tetratricopeptide repeat domain"/>
    <property type="match status" value="1"/>
</dbReference>
<proteinExistence type="predicted"/>
<reference evidence="1" key="1">
    <citation type="journal article" date="2004" name="Science">
        <title>Reverse methanogenesis: testing the hypothesis with environmental genomics.</title>
        <authorList>
            <person name="Hallam S.J."/>
            <person name="Putnam N."/>
            <person name="Preston C.M."/>
            <person name="Detter J.C."/>
            <person name="Rokhsar D."/>
            <person name="Richardson P.M."/>
            <person name="DeLong E.F."/>
        </authorList>
    </citation>
    <scope>NUCLEOTIDE SEQUENCE</scope>
</reference>
<accession>Q64CI5</accession>
<protein>
    <recommendedName>
        <fullName evidence="2">Tetratricopeptide repeat protein</fullName>
    </recommendedName>
</protein>
<evidence type="ECO:0008006" key="2">
    <source>
        <dbReference type="Google" id="ProtNLM"/>
    </source>
</evidence>
<dbReference type="InterPro" id="IPR011990">
    <property type="entry name" value="TPR-like_helical_dom_sf"/>
</dbReference>
<organism evidence="1">
    <name type="scientific">Uncultured archaeon GZfos26G2</name>
    <dbReference type="NCBI Taxonomy" id="3386331"/>
    <lineage>
        <taxon>Archaea</taxon>
        <taxon>Methanobacteriati</taxon>
        <taxon>Methanobacteriota</taxon>
        <taxon>Stenosarchaea group</taxon>
        <taxon>Methanomicrobia</taxon>
        <taxon>Candidatus Methanophagales</taxon>
        <taxon>Candidatus Methanophagaceae</taxon>
        <taxon>Candidatus Methanophaga</taxon>
    </lineage>
</organism>
<gene>
    <name evidence="1" type="ORF">GZ22D9_47</name>
</gene>
<sequence length="205" mass="24421">MSAPKRMKDKSKIIEFPNRLRKATTSYDEDDFYDFEEWELPAELRDKEDFPALVEYCKRRAKQEPDDLYSQYYLGDAFVLNGEYEKAIEFMSEHHRKHPGNTDYQHVILDALFALGKTEDDFEWLEKPVVLRMSQEIVDTCYEMLKRKRKPRSVIELYTPFIMKGYLLFTEQDLLEALVTDGRFDVENPDSAFWAEVCAARKDRR</sequence>
<dbReference type="EMBL" id="AY714835">
    <property type="protein sequence ID" value="AAU82892.1"/>
    <property type="molecule type" value="Genomic_DNA"/>
</dbReference>
<evidence type="ECO:0000313" key="1">
    <source>
        <dbReference type="EMBL" id="AAU82892.1"/>
    </source>
</evidence>
<dbReference type="SUPFAM" id="SSF48452">
    <property type="entry name" value="TPR-like"/>
    <property type="match status" value="1"/>
</dbReference>